<sequence>MKLKTLILGTLLLSTNVLAEGNMDNVRYSAYFNTRNAICILSINGLDYLSTLKGPRTISTGSDITDALENNKHNNIGLIFFPSESDKKNDTYSCEVKIVKSTEDKKDETITNFKVVFDSTNGLSFNDPTGYSIENISDKTNSSIVRGISNRIKFKGDEKPEDWLTAYRSFNVTGIPVWEWTKATPQVNNQDLRNQLIIAYKDLIEDLKRNDLSTIKKKYSIALDEYAKTDLTDDTEIFFDSIGIVNAARKGKVDLNPNWDKFKVLTYQNNRIFCLGIGGVSRKSPIQFINDKGKHIFSWNPFFAVIDNKMVLVR</sequence>
<reference evidence="2 3" key="1">
    <citation type="submission" date="2024-07" db="EMBL/GenBank/DDBJ databases">
        <authorList>
            <person name="Wang L."/>
        </authorList>
    </citation>
    <scope>NUCLEOTIDE SEQUENCE [LARGE SCALE GENOMIC DNA]</scope>
    <source>
        <strain evidence="2 3">WL359</strain>
    </source>
</reference>
<organism evidence="2 3">
    <name type="scientific">Buttiauxella gaviniae</name>
    <dbReference type="NCBI Taxonomy" id="82990"/>
    <lineage>
        <taxon>Bacteria</taxon>
        <taxon>Pseudomonadati</taxon>
        <taxon>Pseudomonadota</taxon>
        <taxon>Gammaproteobacteria</taxon>
        <taxon>Enterobacterales</taxon>
        <taxon>Enterobacteriaceae</taxon>
        <taxon>Buttiauxella</taxon>
    </lineage>
</organism>
<proteinExistence type="predicted"/>
<evidence type="ECO:0000256" key="1">
    <source>
        <dbReference type="SAM" id="SignalP"/>
    </source>
</evidence>
<dbReference type="Proteomes" id="UP001555342">
    <property type="component" value="Unassembled WGS sequence"/>
</dbReference>
<evidence type="ECO:0000313" key="2">
    <source>
        <dbReference type="EMBL" id="MEW7314677.1"/>
    </source>
</evidence>
<name>A0ABV3NYQ2_9ENTR</name>
<accession>A0ABV3NYQ2</accession>
<dbReference type="RefSeq" id="WP_367596706.1">
    <property type="nucleotide sequence ID" value="NZ_JBFMVT010000002.1"/>
</dbReference>
<gene>
    <name evidence="2" type="ORF">AB1E22_18575</name>
</gene>
<protein>
    <submittedName>
        <fullName evidence="2">Uncharacterized protein</fullName>
    </submittedName>
</protein>
<feature type="signal peptide" evidence="1">
    <location>
        <begin position="1"/>
        <end position="19"/>
    </location>
</feature>
<keyword evidence="3" id="KW-1185">Reference proteome</keyword>
<feature type="chain" id="PRO_5047458641" evidence="1">
    <location>
        <begin position="20"/>
        <end position="314"/>
    </location>
</feature>
<dbReference type="EMBL" id="JBFMVT010000002">
    <property type="protein sequence ID" value="MEW7314677.1"/>
    <property type="molecule type" value="Genomic_DNA"/>
</dbReference>
<evidence type="ECO:0000313" key="3">
    <source>
        <dbReference type="Proteomes" id="UP001555342"/>
    </source>
</evidence>
<comment type="caution">
    <text evidence="2">The sequence shown here is derived from an EMBL/GenBank/DDBJ whole genome shotgun (WGS) entry which is preliminary data.</text>
</comment>
<keyword evidence="1" id="KW-0732">Signal</keyword>